<dbReference type="InterPro" id="IPR001597">
    <property type="entry name" value="ArAA_b-elim_lyase/Thr_aldolase"/>
</dbReference>
<dbReference type="NCBIfam" id="NF041359">
    <property type="entry name" value="GntG_guanitoxin"/>
    <property type="match status" value="1"/>
</dbReference>
<dbReference type="GO" id="GO:0044283">
    <property type="term" value="P:small molecule biosynthetic process"/>
    <property type="evidence" value="ECO:0007669"/>
    <property type="project" value="UniProtKB-ARBA"/>
</dbReference>
<dbReference type="Pfam" id="PF01212">
    <property type="entry name" value="Beta_elim_lyase"/>
    <property type="match status" value="1"/>
</dbReference>
<feature type="modified residue" description="N6-(pyridoxal phosphate)lysine" evidence="5">
    <location>
        <position position="258"/>
    </location>
</feature>
<dbReference type="SUPFAM" id="SSF53383">
    <property type="entry name" value="PLP-dependent transferases"/>
    <property type="match status" value="1"/>
</dbReference>
<dbReference type="Proteomes" id="UP001516023">
    <property type="component" value="Unassembled WGS sequence"/>
</dbReference>
<keyword evidence="4" id="KW-0456">Lyase</keyword>
<evidence type="ECO:0000256" key="3">
    <source>
        <dbReference type="ARBA" id="ARBA00022898"/>
    </source>
</evidence>
<name>A0ABD3QSQ9_9STRA</name>
<feature type="domain" description="Aromatic amino acid beta-eliminating lyase/threonine aldolase" evidence="6">
    <location>
        <begin position="54"/>
        <end position="343"/>
    </location>
</feature>
<dbReference type="GO" id="GO:0016829">
    <property type="term" value="F:lyase activity"/>
    <property type="evidence" value="ECO:0007669"/>
    <property type="project" value="UniProtKB-KW"/>
</dbReference>
<evidence type="ECO:0000259" key="6">
    <source>
        <dbReference type="Pfam" id="PF01212"/>
    </source>
</evidence>
<evidence type="ECO:0000313" key="8">
    <source>
        <dbReference type="Proteomes" id="UP001516023"/>
    </source>
</evidence>
<dbReference type="EMBL" id="JABMIG020000015">
    <property type="protein sequence ID" value="KAL3803203.1"/>
    <property type="molecule type" value="Genomic_DNA"/>
</dbReference>
<keyword evidence="8" id="KW-1185">Reference proteome</keyword>
<evidence type="ECO:0000256" key="2">
    <source>
        <dbReference type="ARBA" id="ARBA00006966"/>
    </source>
</evidence>
<gene>
    <name evidence="7" type="ORF">HJC23_003478</name>
</gene>
<comment type="cofactor">
    <cofactor evidence="1">
        <name>pyridoxal 5'-phosphate</name>
        <dbReference type="ChEBI" id="CHEBI:597326"/>
    </cofactor>
</comment>
<dbReference type="Gene3D" id="3.90.1150.10">
    <property type="entry name" value="Aspartate Aminotransferase, domain 1"/>
    <property type="match status" value="1"/>
</dbReference>
<comment type="caution">
    <text evidence="7">The sequence shown here is derived from an EMBL/GenBank/DDBJ whole genome shotgun (WGS) entry which is preliminary data.</text>
</comment>
<sequence length="406" mass="44107">MLTLRLSRSKLSRLSQQLNLVKTTQFHTSQCSLLTAQHRQLTIQTSPPPRQIVDLRSDTVTQPTPSMLHAATLAPTGDDVLGEDPTVIALQEYVADLFQKESALYVPTGTMGNLCAILAHCHYNKSAEMILGRHSHINLYEGGGYGNLAGVSAKQVSEDENAMLDLDEVQDAFHADNDDHYAKTTLICLENTHNMLGGVALPPSYIDTIGSLAHRTWEKHGVKVHVDGARIFNSAISQSVSSSRLCHGADSVSICLSKGLGAPMGSVLVGDAEFIRLAKRARKRLGGGMRQSGVMAAMGMYALQHNVDRLAEDHENAQTLARELKNAGFWLPRAGKVDTNVVFFGLPESCKLKKEELARALYEDFGVKITGGYSSGGKLFRLVTHMDVDEKGVQRAVAGIIALCCR</sequence>
<dbReference type="AlphaFoldDB" id="A0ABD3QSQ9"/>
<dbReference type="PIRSF" id="PIRSF017617">
    <property type="entry name" value="Thr_aldolase"/>
    <property type="match status" value="1"/>
</dbReference>
<dbReference type="InterPro" id="IPR015421">
    <property type="entry name" value="PyrdxlP-dep_Trfase_major"/>
</dbReference>
<evidence type="ECO:0000256" key="5">
    <source>
        <dbReference type="PIRSR" id="PIRSR017617-1"/>
    </source>
</evidence>
<dbReference type="Gene3D" id="3.40.640.10">
    <property type="entry name" value="Type I PLP-dependent aspartate aminotransferase-like (Major domain)"/>
    <property type="match status" value="1"/>
</dbReference>
<dbReference type="InterPro" id="IPR015422">
    <property type="entry name" value="PyrdxlP-dep_Trfase_small"/>
</dbReference>
<dbReference type="FunFam" id="3.40.640.10:FF:000030">
    <property type="entry name" value="Low-specificity L-threonine aldolase"/>
    <property type="match status" value="1"/>
</dbReference>
<evidence type="ECO:0000313" key="7">
    <source>
        <dbReference type="EMBL" id="KAL3803203.1"/>
    </source>
</evidence>
<reference evidence="7 8" key="1">
    <citation type="journal article" date="2020" name="G3 (Bethesda)">
        <title>Improved Reference Genome for Cyclotella cryptica CCMP332, a Model for Cell Wall Morphogenesis, Salinity Adaptation, and Lipid Production in Diatoms (Bacillariophyta).</title>
        <authorList>
            <person name="Roberts W.R."/>
            <person name="Downey K.M."/>
            <person name="Ruck E.C."/>
            <person name="Traller J.C."/>
            <person name="Alverson A.J."/>
        </authorList>
    </citation>
    <scope>NUCLEOTIDE SEQUENCE [LARGE SCALE GENOMIC DNA]</scope>
    <source>
        <strain evidence="7 8">CCMP332</strain>
    </source>
</reference>
<dbReference type="InterPro" id="IPR015424">
    <property type="entry name" value="PyrdxlP-dep_Trfase"/>
</dbReference>
<dbReference type="InterPro" id="IPR023603">
    <property type="entry name" value="Low_specificity_L-TA-like"/>
</dbReference>
<dbReference type="PANTHER" id="PTHR48097">
    <property type="entry name" value="L-THREONINE ALDOLASE-RELATED"/>
    <property type="match status" value="1"/>
</dbReference>
<dbReference type="PANTHER" id="PTHR48097:SF9">
    <property type="entry name" value="L-THREONINE ALDOLASE"/>
    <property type="match status" value="1"/>
</dbReference>
<proteinExistence type="inferred from homology"/>
<organism evidence="7 8">
    <name type="scientific">Cyclotella cryptica</name>
    <dbReference type="NCBI Taxonomy" id="29204"/>
    <lineage>
        <taxon>Eukaryota</taxon>
        <taxon>Sar</taxon>
        <taxon>Stramenopiles</taxon>
        <taxon>Ochrophyta</taxon>
        <taxon>Bacillariophyta</taxon>
        <taxon>Coscinodiscophyceae</taxon>
        <taxon>Thalassiosirophycidae</taxon>
        <taxon>Stephanodiscales</taxon>
        <taxon>Stephanodiscaceae</taxon>
        <taxon>Cyclotella</taxon>
    </lineage>
</organism>
<protein>
    <recommendedName>
        <fullName evidence="6">Aromatic amino acid beta-eliminating lyase/threonine aldolase domain-containing protein</fullName>
    </recommendedName>
</protein>
<comment type="similarity">
    <text evidence="2">Belongs to the threonine aldolase family.</text>
</comment>
<accession>A0ABD3QSQ9</accession>
<evidence type="ECO:0000256" key="4">
    <source>
        <dbReference type="ARBA" id="ARBA00023239"/>
    </source>
</evidence>
<keyword evidence="3" id="KW-0663">Pyridoxal phosphate</keyword>
<evidence type="ECO:0000256" key="1">
    <source>
        <dbReference type="ARBA" id="ARBA00001933"/>
    </source>
</evidence>